<evidence type="ECO:0000313" key="2">
    <source>
        <dbReference type="WBParaSite" id="ES5_v2.g28345.t1"/>
    </source>
</evidence>
<name>A0AC34GF44_9BILA</name>
<proteinExistence type="predicted"/>
<evidence type="ECO:0000313" key="1">
    <source>
        <dbReference type="Proteomes" id="UP000887579"/>
    </source>
</evidence>
<accession>A0AC34GF44</accession>
<dbReference type="Proteomes" id="UP000887579">
    <property type="component" value="Unplaced"/>
</dbReference>
<protein>
    <submittedName>
        <fullName evidence="2">Basic leucine zipper domain-containing protein</fullName>
    </submittedName>
</protein>
<sequence>MFQNNVATIKEEICQSSKLKSELTEHFHEPSISEMPTFNGNYLLNGDSDRNSESELPSDDLQSSGSSTSGGETYVEWETTSQNIREPEQSAAEWDKDKCNSNNRLRRGPKSQDEDLVKKHEIPATTEKIVPMSHRDLRNFLKAHELSDTQKNLIKRIRRRGRNKEAARKCRELRKVPLTSTLPIPYPPKVSTSIKKAFIWPFIVYPPTRNPNVVQRNNMERLYKLS</sequence>
<organism evidence="1 2">
    <name type="scientific">Panagrolaimus sp. ES5</name>
    <dbReference type="NCBI Taxonomy" id="591445"/>
    <lineage>
        <taxon>Eukaryota</taxon>
        <taxon>Metazoa</taxon>
        <taxon>Ecdysozoa</taxon>
        <taxon>Nematoda</taxon>
        <taxon>Chromadorea</taxon>
        <taxon>Rhabditida</taxon>
        <taxon>Tylenchina</taxon>
        <taxon>Panagrolaimomorpha</taxon>
        <taxon>Panagrolaimoidea</taxon>
        <taxon>Panagrolaimidae</taxon>
        <taxon>Panagrolaimus</taxon>
    </lineage>
</organism>
<reference evidence="2" key="1">
    <citation type="submission" date="2022-11" db="UniProtKB">
        <authorList>
            <consortium name="WormBaseParasite"/>
        </authorList>
    </citation>
    <scope>IDENTIFICATION</scope>
</reference>
<dbReference type="WBParaSite" id="ES5_v2.g28345.t1">
    <property type="protein sequence ID" value="ES5_v2.g28345.t1"/>
    <property type="gene ID" value="ES5_v2.g28345"/>
</dbReference>